<protein>
    <recommendedName>
        <fullName evidence="2">Antitoxin</fullName>
    </recommendedName>
</protein>
<dbReference type="InterPro" id="IPR036165">
    <property type="entry name" value="YefM-like_sf"/>
</dbReference>
<accession>A0ABN6IU13</accession>
<dbReference type="SUPFAM" id="SSF143120">
    <property type="entry name" value="YefM-like"/>
    <property type="match status" value="1"/>
</dbReference>
<dbReference type="RefSeq" id="WP_224037267.1">
    <property type="nucleotide sequence ID" value="NZ_AP024849.1"/>
</dbReference>
<evidence type="ECO:0000313" key="4">
    <source>
        <dbReference type="Proteomes" id="UP000824633"/>
    </source>
</evidence>
<comment type="similarity">
    <text evidence="1 2">Belongs to the phD/YefM antitoxin family.</text>
</comment>
<evidence type="ECO:0000256" key="2">
    <source>
        <dbReference type="RuleBase" id="RU362080"/>
    </source>
</evidence>
<dbReference type="Pfam" id="PF02604">
    <property type="entry name" value="PhdYeFM_antitox"/>
    <property type="match status" value="1"/>
</dbReference>
<name>A0ABN6IU13_9CLOT</name>
<proteinExistence type="inferred from homology"/>
<gene>
    <name evidence="3" type="ORF">psyc5s11_17660</name>
</gene>
<comment type="function">
    <text evidence="2">Antitoxin component of a type II toxin-antitoxin (TA) system.</text>
</comment>
<dbReference type="EMBL" id="AP024849">
    <property type="protein sequence ID" value="BCZ45699.1"/>
    <property type="molecule type" value="Genomic_DNA"/>
</dbReference>
<sequence length="93" mass="10679">MNISTKAIVSNSEMIKNYKTCREKAESFGKIFILKNNQPDAVLFSIAEYERLSSFIEYLESLEGKDISKVIGSLPKEGNREMYSIDHLRNDIK</sequence>
<dbReference type="Proteomes" id="UP000824633">
    <property type="component" value="Chromosome"/>
</dbReference>
<dbReference type="NCBIfam" id="TIGR01552">
    <property type="entry name" value="phd_fam"/>
    <property type="match status" value="1"/>
</dbReference>
<evidence type="ECO:0000313" key="3">
    <source>
        <dbReference type="EMBL" id="BCZ45699.1"/>
    </source>
</evidence>
<keyword evidence="4" id="KW-1185">Reference proteome</keyword>
<organism evidence="3 4">
    <name type="scientific">Clostridium gelidum</name>
    <dbReference type="NCBI Taxonomy" id="704125"/>
    <lineage>
        <taxon>Bacteria</taxon>
        <taxon>Bacillati</taxon>
        <taxon>Bacillota</taxon>
        <taxon>Clostridia</taxon>
        <taxon>Eubacteriales</taxon>
        <taxon>Clostridiaceae</taxon>
        <taxon>Clostridium</taxon>
    </lineage>
</organism>
<dbReference type="InterPro" id="IPR006442">
    <property type="entry name" value="Antitoxin_Phd/YefM"/>
</dbReference>
<evidence type="ECO:0000256" key="1">
    <source>
        <dbReference type="ARBA" id="ARBA00009981"/>
    </source>
</evidence>
<reference evidence="4" key="1">
    <citation type="submission" date="2021-07" db="EMBL/GenBank/DDBJ databases">
        <title>Complete genome sequencing of a Clostridium isolate.</title>
        <authorList>
            <person name="Ueki A."/>
            <person name="Tonouchi A."/>
        </authorList>
    </citation>
    <scope>NUCLEOTIDE SEQUENCE [LARGE SCALE GENOMIC DNA]</scope>
    <source>
        <strain evidence="4">C5S11</strain>
    </source>
</reference>